<dbReference type="PANTHER" id="PTHR44137">
    <property type="entry name" value="BNAC03G44070D PROTEIN"/>
    <property type="match status" value="1"/>
</dbReference>
<reference evidence="3" key="2">
    <citation type="submission" date="2025-08" db="UniProtKB">
        <authorList>
            <consortium name="RefSeq"/>
        </authorList>
    </citation>
    <scope>IDENTIFICATION</scope>
    <source>
        <tissue evidence="3">Leaf</tissue>
    </source>
</reference>
<dbReference type="CDD" id="cd06257">
    <property type="entry name" value="DnaJ"/>
    <property type="match status" value="1"/>
</dbReference>
<dbReference type="PROSITE" id="PS50076">
    <property type="entry name" value="DNAJ_2"/>
    <property type="match status" value="1"/>
</dbReference>
<dbReference type="Pfam" id="PF00226">
    <property type="entry name" value="DnaJ"/>
    <property type="match status" value="1"/>
</dbReference>
<dbReference type="InterPro" id="IPR001623">
    <property type="entry name" value="DnaJ_domain"/>
</dbReference>
<dbReference type="RefSeq" id="XP_019098659.1">
    <property type="nucleotide sequence ID" value="XM_019243114.1"/>
</dbReference>
<keyword evidence="2" id="KW-1185">Reference proteome</keyword>
<protein>
    <submittedName>
        <fullName evidence="3">DnaJ homolog subfamily B member 14-like</fullName>
    </submittedName>
</protein>
<dbReference type="Gene3D" id="1.10.287.110">
    <property type="entry name" value="DnaJ domain"/>
    <property type="match status" value="1"/>
</dbReference>
<name>A0ABM1RI21_CAMSA</name>
<dbReference type="GeneID" id="109131950"/>
<evidence type="ECO:0000313" key="3">
    <source>
        <dbReference type="RefSeq" id="XP_019098659.1"/>
    </source>
</evidence>
<dbReference type="PRINTS" id="PR00625">
    <property type="entry name" value="JDOMAIN"/>
</dbReference>
<reference evidence="2" key="1">
    <citation type="journal article" date="2014" name="Nat. Commun.">
        <title>The emerging biofuel crop Camelina sativa retains a highly undifferentiated hexaploid genome structure.</title>
        <authorList>
            <person name="Kagale S."/>
            <person name="Koh C."/>
            <person name="Nixon J."/>
            <person name="Bollina V."/>
            <person name="Clarke W.E."/>
            <person name="Tuteja R."/>
            <person name="Spillane C."/>
            <person name="Robinson S.J."/>
            <person name="Links M.G."/>
            <person name="Clarke C."/>
            <person name="Higgins E.E."/>
            <person name="Huebert T."/>
            <person name="Sharpe A.G."/>
            <person name="Parkin I.A."/>
        </authorList>
    </citation>
    <scope>NUCLEOTIDE SEQUENCE [LARGE SCALE GENOMIC DNA]</scope>
    <source>
        <strain evidence="2">cv. DH55</strain>
    </source>
</reference>
<feature type="non-terminal residue" evidence="3">
    <location>
        <position position="131"/>
    </location>
</feature>
<dbReference type="PANTHER" id="PTHR44137:SF7">
    <property type="entry name" value="J DOMAIN-CONTAINING PROTEIN"/>
    <property type="match status" value="1"/>
</dbReference>
<sequence>MEAYREEALRVKQIAERRFVEKDFTGARSYALKARSLFPDLEGLSQMIATFEVYLASQCRSGGQIDYYAVLGLKPSAGKREVKKQYKKMAVLLHPDKNKCIGADGAFHLISEAWGFLSNEFNKSTFYYKRK</sequence>
<proteinExistence type="predicted"/>
<dbReference type="SMART" id="SM00271">
    <property type="entry name" value="DnaJ"/>
    <property type="match status" value="1"/>
</dbReference>
<evidence type="ECO:0000259" key="1">
    <source>
        <dbReference type="PROSITE" id="PS50076"/>
    </source>
</evidence>
<dbReference type="Proteomes" id="UP000694864">
    <property type="component" value="Unplaced"/>
</dbReference>
<dbReference type="InterPro" id="IPR036869">
    <property type="entry name" value="J_dom_sf"/>
</dbReference>
<feature type="domain" description="J" evidence="1">
    <location>
        <begin position="66"/>
        <end position="131"/>
    </location>
</feature>
<gene>
    <name evidence="3" type="primary">LOC109131950</name>
</gene>
<accession>A0ABM1RI21</accession>
<organism evidence="2 3">
    <name type="scientific">Camelina sativa</name>
    <name type="common">False flax</name>
    <name type="synonym">Myagrum sativum</name>
    <dbReference type="NCBI Taxonomy" id="90675"/>
    <lineage>
        <taxon>Eukaryota</taxon>
        <taxon>Viridiplantae</taxon>
        <taxon>Streptophyta</taxon>
        <taxon>Embryophyta</taxon>
        <taxon>Tracheophyta</taxon>
        <taxon>Spermatophyta</taxon>
        <taxon>Magnoliopsida</taxon>
        <taxon>eudicotyledons</taxon>
        <taxon>Gunneridae</taxon>
        <taxon>Pentapetalae</taxon>
        <taxon>rosids</taxon>
        <taxon>malvids</taxon>
        <taxon>Brassicales</taxon>
        <taxon>Brassicaceae</taxon>
        <taxon>Camelineae</taxon>
        <taxon>Camelina</taxon>
    </lineage>
</organism>
<evidence type="ECO:0000313" key="2">
    <source>
        <dbReference type="Proteomes" id="UP000694864"/>
    </source>
</evidence>
<dbReference type="SUPFAM" id="SSF46565">
    <property type="entry name" value="Chaperone J-domain"/>
    <property type="match status" value="1"/>
</dbReference>